<dbReference type="AlphaFoldDB" id="A0A915CJ97"/>
<name>A0A915CJ97_PARUN</name>
<proteinExistence type="predicted"/>
<evidence type="ECO:0000313" key="2">
    <source>
        <dbReference type="WBParaSite" id="PgR235_g005_t02"/>
    </source>
</evidence>
<accession>A0A915CJ97</accession>
<reference evidence="2" key="1">
    <citation type="submission" date="2022-11" db="UniProtKB">
        <authorList>
            <consortium name="WormBaseParasite"/>
        </authorList>
    </citation>
    <scope>IDENTIFICATION</scope>
</reference>
<evidence type="ECO:0000313" key="1">
    <source>
        <dbReference type="Proteomes" id="UP000887569"/>
    </source>
</evidence>
<sequence length="176" mass="20295">KMKSPHATIFSNVLIHALMTLYVPPPSYRKNFKKTVQFRKSSIRRPSIQPKKHLPNALSLRSATPRVRPVQLMNSCCRSPFSPTILSSHPKQLSSSQKRTFKCCRNRSIPNIRRNRLRWRSNSPTRASIIQELRISAIVNSPLQQTVLTLVWEQLNRSVIRNRNLTSLATRKSMLA</sequence>
<dbReference type="Proteomes" id="UP000887569">
    <property type="component" value="Unplaced"/>
</dbReference>
<organism evidence="1 2">
    <name type="scientific">Parascaris univalens</name>
    <name type="common">Nematode worm</name>
    <dbReference type="NCBI Taxonomy" id="6257"/>
    <lineage>
        <taxon>Eukaryota</taxon>
        <taxon>Metazoa</taxon>
        <taxon>Ecdysozoa</taxon>
        <taxon>Nematoda</taxon>
        <taxon>Chromadorea</taxon>
        <taxon>Rhabditida</taxon>
        <taxon>Spirurina</taxon>
        <taxon>Ascaridomorpha</taxon>
        <taxon>Ascaridoidea</taxon>
        <taxon>Ascarididae</taxon>
        <taxon>Parascaris</taxon>
    </lineage>
</organism>
<protein>
    <submittedName>
        <fullName evidence="2">Uncharacterized protein</fullName>
    </submittedName>
</protein>
<keyword evidence="1" id="KW-1185">Reference proteome</keyword>
<dbReference type="WBParaSite" id="PgR235_g005_t02">
    <property type="protein sequence ID" value="PgR235_g005_t02"/>
    <property type="gene ID" value="PgR235_g005"/>
</dbReference>